<protein>
    <submittedName>
        <fullName evidence="1">Uncharacterized protein</fullName>
    </submittedName>
</protein>
<dbReference type="Proteomes" id="UP001234297">
    <property type="component" value="Chromosome 11"/>
</dbReference>
<reference evidence="1 2" key="1">
    <citation type="journal article" date="2022" name="Hortic Res">
        <title>A haplotype resolved chromosomal level avocado genome allows analysis of novel avocado genes.</title>
        <authorList>
            <person name="Nath O."/>
            <person name="Fletcher S.J."/>
            <person name="Hayward A."/>
            <person name="Shaw L.M."/>
            <person name="Masouleh A.K."/>
            <person name="Furtado A."/>
            <person name="Henry R.J."/>
            <person name="Mitter N."/>
        </authorList>
    </citation>
    <scope>NUCLEOTIDE SEQUENCE [LARGE SCALE GENOMIC DNA]</scope>
    <source>
        <strain evidence="2">cv. Hass</strain>
    </source>
</reference>
<proteinExistence type="predicted"/>
<sequence length="105" mass="11731">MYVDVSPQPHFQVLRQLQLFWGSYNKTSSPSSGAVTKGTTAAIYDGLQRQWRSDSGVEVRRREATENLESSVLFVFSDRGERPLFFPGDGTHPETIMAAVRSPPV</sequence>
<evidence type="ECO:0000313" key="1">
    <source>
        <dbReference type="EMBL" id="KAJ8623912.1"/>
    </source>
</evidence>
<gene>
    <name evidence="1" type="ORF">MRB53_032442</name>
</gene>
<accession>A0ACC2KSZ4</accession>
<dbReference type="EMBL" id="CM056819">
    <property type="protein sequence ID" value="KAJ8623912.1"/>
    <property type="molecule type" value="Genomic_DNA"/>
</dbReference>
<evidence type="ECO:0000313" key="2">
    <source>
        <dbReference type="Proteomes" id="UP001234297"/>
    </source>
</evidence>
<organism evidence="1 2">
    <name type="scientific">Persea americana</name>
    <name type="common">Avocado</name>
    <dbReference type="NCBI Taxonomy" id="3435"/>
    <lineage>
        <taxon>Eukaryota</taxon>
        <taxon>Viridiplantae</taxon>
        <taxon>Streptophyta</taxon>
        <taxon>Embryophyta</taxon>
        <taxon>Tracheophyta</taxon>
        <taxon>Spermatophyta</taxon>
        <taxon>Magnoliopsida</taxon>
        <taxon>Magnoliidae</taxon>
        <taxon>Laurales</taxon>
        <taxon>Lauraceae</taxon>
        <taxon>Persea</taxon>
    </lineage>
</organism>
<comment type="caution">
    <text evidence="1">The sequence shown here is derived from an EMBL/GenBank/DDBJ whole genome shotgun (WGS) entry which is preliminary data.</text>
</comment>
<name>A0ACC2KSZ4_PERAE</name>
<keyword evidence="2" id="KW-1185">Reference proteome</keyword>